<name>A0A0R3MQ03_9BRAD</name>
<reference evidence="1 2" key="1">
    <citation type="submission" date="2014-03" db="EMBL/GenBank/DDBJ databases">
        <title>Bradyrhizobium valentinum sp. nov., isolated from effective nodules of Lupinus mariae-josephae, a lupine endemic of basic-lime soils in Eastern Spain.</title>
        <authorList>
            <person name="Duran D."/>
            <person name="Rey L."/>
            <person name="Navarro A."/>
            <person name="Busquets A."/>
            <person name="Imperial J."/>
            <person name="Ruiz-Argueso T."/>
        </authorList>
    </citation>
    <scope>NUCLEOTIDE SEQUENCE [LARGE SCALE GENOMIC DNA]</scope>
    <source>
        <strain evidence="1 2">CCBAU 23086</strain>
    </source>
</reference>
<evidence type="ECO:0000313" key="2">
    <source>
        <dbReference type="Proteomes" id="UP000051660"/>
    </source>
</evidence>
<proteinExistence type="predicted"/>
<organism evidence="1 2">
    <name type="scientific">Bradyrhizobium lablabi</name>
    <dbReference type="NCBI Taxonomy" id="722472"/>
    <lineage>
        <taxon>Bacteria</taxon>
        <taxon>Pseudomonadati</taxon>
        <taxon>Pseudomonadota</taxon>
        <taxon>Alphaproteobacteria</taxon>
        <taxon>Hyphomicrobiales</taxon>
        <taxon>Nitrobacteraceae</taxon>
        <taxon>Bradyrhizobium</taxon>
    </lineage>
</organism>
<dbReference type="Proteomes" id="UP000051660">
    <property type="component" value="Unassembled WGS sequence"/>
</dbReference>
<dbReference type="AlphaFoldDB" id="A0A0R3MQ03"/>
<comment type="caution">
    <text evidence="1">The sequence shown here is derived from an EMBL/GenBank/DDBJ whole genome shotgun (WGS) entry which is preliminary data.</text>
</comment>
<gene>
    <name evidence="1" type="ORF">CQ14_41425</name>
</gene>
<sequence length="79" mass="8521">MPAKTFVVQQLDAAQIADEFHQLGLLVLRLRAGSSVETRTVPSHFSYSFRMSSIVSASSVRASASAFRHPSCADIGPNL</sequence>
<protein>
    <submittedName>
        <fullName evidence="1">Uncharacterized protein</fullName>
    </submittedName>
</protein>
<accession>A0A0R3MQ03</accession>
<evidence type="ECO:0000313" key="1">
    <source>
        <dbReference type="EMBL" id="KRR19110.1"/>
    </source>
</evidence>
<dbReference type="EMBL" id="LLYB01000100">
    <property type="protein sequence ID" value="KRR19110.1"/>
    <property type="molecule type" value="Genomic_DNA"/>
</dbReference>